<accession>A0A229UW60</accession>
<dbReference type="Gene3D" id="3.40.980.20">
    <property type="entry name" value="Four-carbon acid sugar kinase, nucleotide binding domain"/>
    <property type="match status" value="1"/>
</dbReference>
<evidence type="ECO:0000259" key="7">
    <source>
        <dbReference type="Pfam" id="PF07005"/>
    </source>
</evidence>
<keyword evidence="10" id="KW-1185">Reference proteome</keyword>
<name>A0A229UW60_9BACL</name>
<evidence type="ECO:0000256" key="2">
    <source>
        <dbReference type="ARBA" id="ARBA00022679"/>
    </source>
</evidence>
<dbReference type="Proteomes" id="UP000215509">
    <property type="component" value="Unassembled WGS sequence"/>
</dbReference>
<evidence type="ECO:0000313" key="9">
    <source>
        <dbReference type="EMBL" id="OXM87521.1"/>
    </source>
</evidence>
<evidence type="ECO:0000256" key="4">
    <source>
        <dbReference type="ARBA" id="ARBA00022777"/>
    </source>
</evidence>
<dbReference type="Gene3D" id="3.40.50.10840">
    <property type="entry name" value="Putative sugar-binding, N-terminal domain"/>
    <property type="match status" value="1"/>
</dbReference>
<dbReference type="GO" id="GO:0016301">
    <property type="term" value="F:kinase activity"/>
    <property type="evidence" value="ECO:0007669"/>
    <property type="project" value="UniProtKB-KW"/>
</dbReference>
<organism evidence="9 10">
    <name type="scientific">Paenibacillus rigui</name>
    <dbReference type="NCBI Taxonomy" id="554312"/>
    <lineage>
        <taxon>Bacteria</taxon>
        <taxon>Bacillati</taxon>
        <taxon>Bacillota</taxon>
        <taxon>Bacilli</taxon>
        <taxon>Bacillales</taxon>
        <taxon>Paenibacillaceae</taxon>
        <taxon>Paenibacillus</taxon>
    </lineage>
</organism>
<dbReference type="InterPro" id="IPR042213">
    <property type="entry name" value="NBD_C_sf"/>
</dbReference>
<dbReference type="Pfam" id="PF17042">
    <property type="entry name" value="NBD_C"/>
    <property type="match status" value="1"/>
</dbReference>
<proteinExistence type="inferred from homology"/>
<dbReference type="InterPro" id="IPR031475">
    <property type="entry name" value="NBD_C"/>
</dbReference>
<feature type="domain" description="Four-carbon acid sugar kinase nucleotide binding" evidence="8">
    <location>
        <begin position="299"/>
        <end position="474"/>
    </location>
</feature>
<comment type="caution">
    <text evidence="9">The sequence shown here is derived from an EMBL/GenBank/DDBJ whole genome shotgun (WGS) entry which is preliminary data.</text>
</comment>
<keyword evidence="3" id="KW-0547">Nucleotide-binding</keyword>
<dbReference type="SUPFAM" id="SSF142764">
    <property type="entry name" value="YgbK-like"/>
    <property type="match status" value="1"/>
</dbReference>
<evidence type="ECO:0000256" key="6">
    <source>
        <dbReference type="ARBA" id="ARBA00023277"/>
    </source>
</evidence>
<dbReference type="OrthoDB" id="9778478at2"/>
<dbReference type="Pfam" id="PF07005">
    <property type="entry name" value="SBD_N"/>
    <property type="match status" value="1"/>
</dbReference>
<keyword evidence="4" id="KW-0418">Kinase</keyword>
<evidence type="ECO:0000259" key="8">
    <source>
        <dbReference type="Pfam" id="PF17042"/>
    </source>
</evidence>
<keyword evidence="5" id="KW-0067">ATP-binding</keyword>
<protein>
    <submittedName>
        <fullName evidence="9">Type III effector</fullName>
    </submittedName>
</protein>
<evidence type="ECO:0000256" key="5">
    <source>
        <dbReference type="ARBA" id="ARBA00022840"/>
    </source>
</evidence>
<evidence type="ECO:0000256" key="1">
    <source>
        <dbReference type="ARBA" id="ARBA00005715"/>
    </source>
</evidence>
<dbReference type="AlphaFoldDB" id="A0A229UW60"/>
<gene>
    <name evidence="9" type="ORF">CF651_04850</name>
</gene>
<dbReference type="EMBL" id="NMQW01000005">
    <property type="protein sequence ID" value="OXM87521.1"/>
    <property type="molecule type" value="Genomic_DNA"/>
</dbReference>
<dbReference type="InterPro" id="IPR037051">
    <property type="entry name" value="4-carb_acid_sugar_kinase_N_sf"/>
</dbReference>
<comment type="similarity">
    <text evidence="1">Belongs to the four-carbon acid sugar kinase family.</text>
</comment>
<reference evidence="9 10" key="1">
    <citation type="submission" date="2017-07" db="EMBL/GenBank/DDBJ databases">
        <title>Genome sequencing and assembly of Paenibacillus rigui.</title>
        <authorList>
            <person name="Mayilraj S."/>
        </authorList>
    </citation>
    <scope>NUCLEOTIDE SEQUENCE [LARGE SCALE GENOMIC DNA]</scope>
    <source>
        <strain evidence="9 10">JCM 16352</strain>
    </source>
</reference>
<evidence type="ECO:0000313" key="10">
    <source>
        <dbReference type="Proteomes" id="UP000215509"/>
    </source>
</evidence>
<evidence type="ECO:0000256" key="3">
    <source>
        <dbReference type="ARBA" id="ARBA00022741"/>
    </source>
</evidence>
<dbReference type="InterPro" id="IPR010737">
    <property type="entry name" value="4-carb_acid_sugar_kinase_N"/>
</dbReference>
<keyword evidence="2" id="KW-0808">Transferase</keyword>
<dbReference type="GO" id="GO:0005524">
    <property type="term" value="F:ATP binding"/>
    <property type="evidence" value="ECO:0007669"/>
    <property type="project" value="UniProtKB-KW"/>
</dbReference>
<sequence>MTSASLPQGVLLAFYGDDFTGSTDAMEALAKSGVKTVLFLEPPTPELLVERFPHVECVGVAGISRSLSPEAMEQELIPVFEALHKLKPRMVHYKVCSTFDSSPQTGSIGKAIELGLAVFGERRFVPVLAGVPVLGRYTVFGHHFAYSMGDVHRLDRHPVMSRHPVTPMAEADLRLHLAKQTDKRLGHLSVLDLQSKELTTVQQRLESVLNTGSRVVLFDVIDDAMQLRIGELLWHEAMREEEGSGQNPEAPPLFAAGSSGVEYALAGYWKEQGLIAPAPPAPAAAGKGDFSGQNPQPLLVLSGSCSPVTEGQIHYALDHGFIGLRAPVLQLADTDTSVAEEVESRLMDQAAEALRTGRNVIIYTSLGPQDDTIPLLKQQLADAGIEPSESGKLLGSRLGRMARKLIGLCQLRRLLVAGGDTSGYLIQELGIMAMELQAPLVPGGPLCKVYAEDEALNGLELCLKGGQVGPPDFFVKVMEERTIGP</sequence>
<keyword evidence="6" id="KW-0119">Carbohydrate metabolism</keyword>
<feature type="domain" description="Four-carbon acid sugar kinase N-terminal" evidence="7">
    <location>
        <begin position="12"/>
        <end position="240"/>
    </location>
</feature>